<sequence length="167" mass="17998">MIVVIDHHSRPGDGGLFRGMISRVDAEVCEVAVLEKSTSHSHDPRRVGTTDTVAAELMHLDVLEDGFARMSVTVGVAVRIKSDPGDTRSTRRPAVSVDERAVSPHDRSHDSVDTVGIPTARIEKLSRPAVTLGEVPGPLNVTDKPAIVCTNSDRYQLIVGVECEVVQ</sequence>
<protein>
    <submittedName>
        <fullName evidence="2">Uncharacterized protein</fullName>
    </submittedName>
</protein>
<name>M0NIQ8_9EURY</name>
<dbReference type="EMBL" id="AOJH01000101">
    <property type="protein sequence ID" value="EMA57756.1"/>
    <property type="molecule type" value="Genomic_DNA"/>
</dbReference>
<evidence type="ECO:0000256" key="1">
    <source>
        <dbReference type="SAM" id="MobiDB-lite"/>
    </source>
</evidence>
<dbReference type="AlphaFoldDB" id="M0NIQ8"/>
<accession>M0NIQ8</accession>
<feature type="region of interest" description="Disordered" evidence="1">
    <location>
        <begin position="82"/>
        <end position="113"/>
    </location>
</feature>
<organism evidence="2 3">
    <name type="scientific">Halorubrum kocurii JCM 14978</name>
    <dbReference type="NCBI Taxonomy" id="1230456"/>
    <lineage>
        <taxon>Archaea</taxon>
        <taxon>Methanobacteriati</taxon>
        <taxon>Methanobacteriota</taxon>
        <taxon>Stenosarchaea group</taxon>
        <taxon>Halobacteria</taxon>
        <taxon>Halobacteriales</taxon>
        <taxon>Haloferacaceae</taxon>
        <taxon>Halorubrum</taxon>
    </lineage>
</organism>
<proteinExistence type="predicted"/>
<reference evidence="2 3" key="1">
    <citation type="journal article" date="2014" name="PLoS Genet.">
        <title>Phylogenetically driven sequencing of extremely halophilic archaea reveals strategies for static and dynamic osmo-response.</title>
        <authorList>
            <person name="Becker E.A."/>
            <person name="Seitzer P.M."/>
            <person name="Tritt A."/>
            <person name="Larsen D."/>
            <person name="Krusor M."/>
            <person name="Yao A.I."/>
            <person name="Wu D."/>
            <person name="Madern D."/>
            <person name="Eisen J.A."/>
            <person name="Darling A.E."/>
            <person name="Facciotti M.T."/>
        </authorList>
    </citation>
    <scope>NUCLEOTIDE SEQUENCE [LARGE SCALE GENOMIC DNA]</scope>
    <source>
        <strain evidence="2 3">JCM 14978</strain>
    </source>
</reference>
<comment type="caution">
    <text evidence="2">The sequence shown here is derived from an EMBL/GenBank/DDBJ whole genome shotgun (WGS) entry which is preliminary data.</text>
</comment>
<keyword evidence="3" id="KW-1185">Reference proteome</keyword>
<dbReference type="Proteomes" id="UP000011546">
    <property type="component" value="Unassembled WGS sequence"/>
</dbReference>
<evidence type="ECO:0000313" key="2">
    <source>
        <dbReference type="EMBL" id="EMA57756.1"/>
    </source>
</evidence>
<feature type="compositionally biased region" description="Basic and acidic residues" evidence="1">
    <location>
        <begin position="97"/>
        <end position="112"/>
    </location>
</feature>
<gene>
    <name evidence="2" type="ORF">C468_16500</name>
</gene>
<evidence type="ECO:0000313" key="3">
    <source>
        <dbReference type="Proteomes" id="UP000011546"/>
    </source>
</evidence>